<evidence type="ECO:0000256" key="7">
    <source>
        <dbReference type="ARBA" id="ARBA00022741"/>
    </source>
</evidence>
<evidence type="ECO:0000256" key="12">
    <source>
        <dbReference type="PROSITE-ProRule" id="PRU10141"/>
    </source>
</evidence>
<evidence type="ECO:0000256" key="2">
    <source>
        <dbReference type="ARBA" id="ARBA00006485"/>
    </source>
</evidence>
<dbReference type="EC" id="2.7.11.23" evidence="3"/>
<keyword evidence="5" id="KW-0723">Serine/threonine-protein kinase</keyword>
<comment type="caution">
    <text evidence="15">The sequence shown here is derived from an EMBL/GenBank/DDBJ whole genome shotgun (WGS) entry which is preliminary data.</text>
</comment>
<protein>
    <recommendedName>
        <fullName evidence="11">Serine/threonine-protein kinase BUR1</fullName>
        <ecNumber evidence="4">2.7.11.22</ecNumber>
        <ecNumber evidence="3">2.7.11.23</ecNumber>
    </recommendedName>
</protein>
<comment type="subcellular location">
    <subcellularLocation>
        <location evidence="1">Nucleus</location>
    </subcellularLocation>
</comment>
<dbReference type="InterPro" id="IPR050108">
    <property type="entry name" value="CDK"/>
</dbReference>
<dbReference type="PANTHER" id="PTHR24056">
    <property type="entry name" value="CELL DIVISION PROTEIN KINASE"/>
    <property type="match status" value="1"/>
</dbReference>
<keyword evidence="10" id="KW-0539">Nucleus</keyword>
<dbReference type="PROSITE" id="PS50011">
    <property type="entry name" value="PROTEIN_KINASE_DOM"/>
    <property type="match status" value="1"/>
</dbReference>
<evidence type="ECO:0000256" key="9">
    <source>
        <dbReference type="ARBA" id="ARBA00022840"/>
    </source>
</evidence>
<dbReference type="Gene3D" id="1.10.510.10">
    <property type="entry name" value="Transferase(Phosphotransferase) domain 1"/>
    <property type="match status" value="1"/>
</dbReference>
<sequence>MSQEQYAPPKRSEFKYRIGKVKSLPTVQVDEKTGETYIELRARAEEKIYGCTKFQGHYKEEEKLGQGTFGEVYKGIHLETQRKVAMKRIIVSQDKDLFPITAQREITILKRLNHKNIIKLLEMVYDFPPESTNKDHSQVAAASGPQSISNKFFYMILPYMVADLSGVLHNPRISLQMPDIKNMMRQILEGVNFIHCSKFMHRDIKTANLLIDHTGIIKLADFGLARQYYGCPPNLKFPGGAGTGAKYTSVVVTRWYRAPELVLGDKYYTTAVDIWGVGCVFAEFFEKKPILQGKTDIDQGHVIFKLMGTPDEEQWKLAKYLPGAELTKTDYKATIDERFGKYLTTTGLNFLKGLLALDPYKRLTAISALNHEFFKEEPLPTEKLTLLCEESHEADIKRYKEEMHQAMSQKAPTAPAGHINEDEVSPGKFDSSNYKKREHAVMGDVKAQNRMMGNNKRQKVREPYNNNKKTSRYNPAPNLPTGPKTGSRPIDQRQLNPNRNRLVISTNSDASRNFSNNQRIIAHQNNDFRMNRDFDGHNSRYNAQNEKPNVESSEEDKITKNTLIRYRNKSHHHNDWNQRSRLQSHNSLPNKPNGPYNNKDSNNGSYRNNDWNQQTKMDSSGQDRNNDFKRVDKPVRNIPENEKSSDKQDKSKDIADLY</sequence>
<dbReference type="Pfam" id="PF00069">
    <property type="entry name" value="Pkinase"/>
    <property type="match status" value="1"/>
</dbReference>
<accession>A0ABR4NP92</accession>
<dbReference type="PANTHER" id="PTHR24056:SF233">
    <property type="entry name" value="CYCLIN-DEPENDENT KINASE 9"/>
    <property type="match status" value="1"/>
</dbReference>
<dbReference type="EMBL" id="JBEVYD010000011">
    <property type="protein sequence ID" value="KAL3229757.1"/>
    <property type="molecule type" value="Genomic_DNA"/>
</dbReference>
<dbReference type="InterPro" id="IPR017441">
    <property type="entry name" value="Protein_kinase_ATP_BS"/>
</dbReference>
<feature type="compositionally biased region" description="Basic and acidic residues" evidence="13">
    <location>
        <begin position="529"/>
        <end position="538"/>
    </location>
</feature>
<evidence type="ECO:0000256" key="6">
    <source>
        <dbReference type="ARBA" id="ARBA00022679"/>
    </source>
</evidence>
<name>A0ABR4NP92_9SACH</name>
<organism evidence="15 16">
    <name type="scientific">Nakaseomyces bracarensis</name>
    <dbReference type="NCBI Taxonomy" id="273131"/>
    <lineage>
        <taxon>Eukaryota</taxon>
        <taxon>Fungi</taxon>
        <taxon>Dikarya</taxon>
        <taxon>Ascomycota</taxon>
        <taxon>Saccharomycotina</taxon>
        <taxon>Saccharomycetes</taxon>
        <taxon>Saccharomycetales</taxon>
        <taxon>Saccharomycetaceae</taxon>
        <taxon>Nakaseomyces</taxon>
    </lineage>
</organism>
<evidence type="ECO:0000256" key="4">
    <source>
        <dbReference type="ARBA" id="ARBA00012425"/>
    </source>
</evidence>
<evidence type="ECO:0000256" key="13">
    <source>
        <dbReference type="SAM" id="MobiDB-lite"/>
    </source>
</evidence>
<evidence type="ECO:0000259" key="14">
    <source>
        <dbReference type="PROSITE" id="PS50011"/>
    </source>
</evidence>
<keyword evidence="9 12" id="KW-0067">ATP-binding</keyword>
<evidence type="ECO:0000256" key="8">
    <source>
        <dbReference type="ARBA" id="ARBA00022777"/>
    </source>
</evidence>
<feature type="region of interest" description="Disordered" evidence="13">
    <location>
        <begin position="411"/>
        <end position="658"/>
    </location>
</feature>
<dbReference type="InterPro" id="IPR008271">
    <property type="entry name" value="Ser/Thr_kinase_AS"/>
</dbReference>
<evidence type="ECO:0000256" key="5">
    <source>
        <dbReference type="ARBA" id="ARBA00022527"/>
    </source>
</evidence>
<dbReference type="Gene3D" id="3.30.200.20">
    <property type="entry name" value="Phosphorylase Kinase, domain 1"/>
    <property type="match status" value="1"/>
</dbReference>
<evidence type="ECO:0000256" key="11">
    <source>
        <dbReference type="ARBA" id="ARBA00041018"/>
    </source>
</evidence>
<dbReference type="InterPro" id="IPR011009">
    <property type="entry name" value="Kinase-like_dom_sf"/>
</dbReference>
<feature type="domain" description="Protein kinase" evidence="14">
    <location>
        <begin position="58"/>
        <end position="374"/>
    </location>
</feature>
<gene>
    <name evidence="15" type="ORF">RNJ44_01893</name>
</gene>
<proteinExistence type="inferred from homology"/>
<keyword evidence="16" id="KW-1185">Reference proteome</keyword>
<evidence type="ECO:0000256" key="10">
    <source>
        <dbReference type="ARBA" id="ARBA00023242"/>
    </source>
</evidence>
<evidence type="ECO:0000313" key="16">
    <source>
        <dbReference type="Proteomes" id="UP001623330"/>
    </source>
</evidence>
<keyword evidence="6" id="KW-0808">Transferase</keyword>
<reference evidence="15 16" key="1">
    <citation type="submission" date="2024-05" db="EMBL/GenBank/DDBJ databases">
        <title>Long read based assembly of the Candida bracarensis genome reveals expanded adhesin content.</title>
        <authorList>
            <person name="Marcet-Houben M."/>
            <person name="Ksiezopolska E."/>
            <person name="Gabaldon T."/>
        </authorList>
    </citation>
    <scope>NUCLEOTIDE SEQUENCE [LARGE SCALE GENOMIC DNA]</scope>
    <source>
        <strain evidence="15 16">CBM6</strain>
    </source>
</reference>
<keyword evidence="8" id="KW-0418">Kinase</keyword>
<keyword evidence="7 12" id="KW-0547">Nucleotide-binding</keyword>
<feature type="binding site" evidence="12">
    <location>
        <position position="87"/>
    </location>
    <ligand>
        <name>ATP</name>
        <dbReference type="ChEBI" id="CHEBI:30616"/>
    </ligand>
</feature>
<dbReference type="PROSITE" id="PS00108">
    <property type="entry name" value="PROTEIN_KINASE_ST"/>
    <property type="match status" value="1"/>
</dbReference>
<evidence type="ECO:0000256" key="3">
    <source>
        <dbReference type="ARBA" id="ARBA00012409"/>
    </source>
</evidence>
<feature type="compositionally biased region" description="Basic and acidic residues" evidence="13">
    <location>
        <begin position="624"/>
        <end position="658"/>
    </location>
</feature>
<feature type="compositionally biased region" description="Polar residues" evidence="13">
    <location>
        <begin position="493"/>
        <end position="528"/>
    </location>
</feature>
<dbReference type="SMART" id="SM00220">
    <property type="entry name" value="S_TKc"/>
    <property type="match status" value="1"/>
</dbReference>
<dbReference type="InterPro" id="IPR000719">
    <property type="entry name" value="Prot_kinase_dom"/>
</dbReference>
<evidence type="ECO:0000256" key="1">
    <source>
        <dbReference type="ARBA" id="ARBA00004123"/>
    </source>
</evidence>
<feature type="compositionally biased region" description="Polar residues" evidence="13">
    <location>
        <begin position="539"/>
        <end position="551"/>
    </location>
</feature>
<dbReference type="Proteomes" id="UP001623330">
    <property type="component" value="Unassembled WGS sequence"/>
</dbReference>
<dbReference type="EC" id="2.7.11.22" evidence="4"/>
<dbReference type="SUPFAM" id="SSF56112">
    <property type="entry name" value="Protein kinase-like (PK-like)"/>
    <property type="match status" value="1"/>
</dbReference>
<evidence type="ECO:0000313" key="15">
    <source>
        <dbReference type="EMBL" id="KAL3229757.1"/>
    </source>
</evidence>
<feature type="compositionally biased region" description="Polar residues" evidence="13">
    <location>
        <begin position="579"/>
        <end position="623"/>
    </location>
</feature>
<comment type="similarity">
    <text evidence="2">Belongs to the protein kinase superfamily. CMGC Ser/Thr protein kinase family. CDC2/CDKX subfamily.</text>
</comment>
<dbReference type="PROSITE" id="PS00107">
    <property type="entry name" value="PROTEIN_KINASE_ATP"/>
    <property type="match status" value="1"/>
</dbReference>